<dbReference type="InterPro" id="IPR029058">
    <property type="entry name" value="AB_hydrolase_fold"/>
</dbReference>
<dbReference type="GO" id="GO:0004180">
    <property type="term" value="F:carboxypeptidase activity"/>
    <property type="evidence" value="ECO:0007669"/>
    <property type="project" value="UniProtKB-KW"/>
</dbReference>
<dbReference type="EMBL" id="MU157825">
    <property type="protein sequence ID" value="KAF9535131.1"/>
    <property type="molecule type" value="Genomic_DNA"/>
</dbReference>
<keyword evidence="8" id="KW-0121">Carboxypeptidase</keyword>
<sequence>MQLLSLLNLALFIVGLSSRASALLKDGRAHGNMNRQAAMPKIPAPDPSIPVVSKNGTELPPYDTVYIFNQLIDHNNPELGTFEQRFWHTYENYEPGGPVIFTTPGEVNADGYTAYLNNLTINGLLAAQQNGTTVFFEHRFYGQSNPYNNLSSESFRVHTIQQAIDDIEYFAKNVHLPMPNGDQMTPDRVPWVMMGGSYAGALTSWTMTNKPGLFAAGYASSAVVEAIGDFWRFFVPIQENMPRNCSADVQKTIQHIDTVLMGENQTAIQEVKNIFGLTNVTHLDDVAGSLRNNLWDWQSLSVTSGPNTTFTRFCDALEVKNGQVSGPDGWGVDHALPAWGKFWTDGYLSHLCGANDIETCFETHDGTEDYFTNIEVDNENRSWQWIVCNEVGFLQESAPEGQPTLVSRLIQPAYELRQCQLMFPDAFPQPPNLDAGIAQTNSKYEGWSVNTANIFFANGQRDPWREATVSAETLSQADLKISQSAIGLSDGFHCTDLSTKAGTVSTLVKAVQDKGLAQLGKWLSTWKPRGNGHTNQPKPAPHQPSKKAAAAVDVKPVNAWFTGIKASEANA</sequence>
<organism evidence="8 9">
    <name type="scientific">Crepidotus variabilis</name>
    <dbReference type="NCBI Taxonomy" id="179855"/>
    <lineage>
        <taxon>Eukaryota</taxon>
        <taxon>Fungi</taxon>
        <taxon>Dikarya</taxon>
        <taxon>Basidiomycota</taxon>
        <taxon>Agaricomycotina</taxon>
        <taxon>Agaricomycetes</taxon>
        <taxon>Agaricomycetidae</taxon>
        <taxon>Agaricales</taxon>
        <taxon>Agaricineae</taxon>
        <taxon>Crepidotaceae</taxon>
        <taxon>Crepidotus</taxon>
    </lineage>
</organism>
<keyword evidence="4" id="KW-0378">Hydrolase</keyword>
<evidence type="ECO:0000256" key="6">
    <source>
        <dbReference type="SAM" id="MobiDB-lite"/>
    </source>
</evidence>
<feature type="chain" id="PRO_5040150468" evidence="7">
    <location>
        <begin position="23"/>
        <end position="571"/>
    </location>
</feature>
<keyword evidence="5" id="KW-0325">Glycoprotein</keyword>
<comment type="similarity">
    <text evidence="1">Belongs to the peptidase S28 family.</text>
</comment>
<dbReference type="SUPFAM" id="SSF53474">
    <property type="entry name" value="alpha/beta-Hydrolases"/>
    <property type="match status" value="1"/>
</dbReference>
<evidence type="ECO:0000256" key="2">
    <source>
        <dbReference type="ARBA" id="ARBA00022670"/>
    </source>
</evidence>
<dbReference type="PANTHER" id="PTHR11010:SF23">
    <property type="entry name" value="SERINE PEPTIDASE"/>
    <property type="match status" value="1"/>
</dbReference>
<dbReference type="Gene3D" id="3.40.50.1820">
    <property type="entry name" value="alpha/beta hydrolase"/>
    <property type="match status" value="2"/>
</dbReference>
<evidence type="ECO:0000256" key="4">
    <source>
        <dbReference type="ARBA" id="ARBA00022801"/>
    </source>
</evidence>
<protein>
    <submittedName>
        <fullName evidence="8">Serine carboxypeptidase S28-domain-containing protein</fullName>
    </submittedName>
</protein>
<reference evidence="8" key="1">
    <citation type="submission" date="2020-11" db="EMBL/GenBank/DDBJ databases">
        <authorList>
            <consortium name="DOE Joint Genome Institute"/>
            <person name="Ahrendt S."/>
            <person name="Riley R."/>
            <person name="Andreopoulos W."/>
            <person name="Labutti K."/>
            <person name="Pangilinan J."/>
            <person name="Ruiz-Duenas F.J."/>
            <person name="Barrasa J.M."/>
            <person name="Sanchez-Garcia M."/>
            <person name="Camarero S."/>
            <person name="Miyauchi S."/>
            <person name="Serrano A."/>
            <person name="Linde D."/>
            <person name="Babiker R."/>
            <person name="Drula E."/>
            <person name="Ayuso-Fernandez I."/>
            <person name="Pacheco R."/>
            <person name="Padilla G."/>
            <person name="Ferreira P."/>
            <person name="Barriuso J."/>
            <person name="Kellner H."/>
            <person name="Castanera R."/>
            <person name="Alfaro M."/>
            <person name="Ramirez L."/>
            <person name="Pisabarro A.G."/>
            <person name="Kuo A."/>
            <person name="Tritt A."/>
            <person name="Lipzen A."/>
            <person name="He G."/>
            <person name="Yan M."/>
            <person name="Ng V."/>
            <person name="Cullen D."/>
            <person name="Martin F."/>
            <person name="Rosso M.-N."/>
            <person name="Henrissat B."/>
            <person name="Hibbett D."/>
            <person name="Martinez A.T."/>
            <person name="Grigoriev I.V."/>
        </authorList>
    </citation>
    <scope>NUCLEOTIDE SEQUENCE</scope>
    <source>
        <strain evidence="8">CBS 506.95</strain>
    </source>
</reference>
<evidence type="ECO:0000256" key="1">
    <source>
        <dbReference type="ARBA" id="ARBA00011079"/>
    </source>
</evidence>
<gene>
    <name evidence="8" type="ORF">CPB83DRAFT_232208</name>
</gene>
<comment type="caution">
    <text evidence="8">The sequence shown here is derived from an EMBL/GenBank/DDBJ whole genome shotgun (WGS) entry which is preliminary data.</text>
</comment>
<dbReference type="OrthoDB" id="1735038at2759"/>
<dbReference type="AlphaFoldDB" id="A0A9P6ETS2"/>
<dbReference type="Pfam" id="PF05577">
    <property type="entry name" value="Peptidase_S28"/>
    <property type="match status" value="1"/>
</dbReference>
<dbReference type="PANTHER" id="PTHR11010">
    <property type="entry name" value="PROTEASE S28 PRO-X CARBOXYPEPTIDASE-RELATED"/>
    <property type="match status" value="1"/>
</dbReference>
<evidence type="ECO:0000313" key="8">
    <source>
        <dbReference type="EMBL" id="KAF9535131.1"/>
    </source>
</evidence>
<dbReference type="GO" id="GO:0006508">
    <property type="term" value="P:proteolysis"/>
    <property type="evidence" value="ECO:0007669"/>
    <property type="project" value="UniProtKB-KW"/>
</dbReference>
<dbReference type="GO" id="GO:0008239">
    <property type="term" value="F:dipeptidyl-peptidase activity"/>
    <property type="evidence" value="ECO:0007669"/>
    <property type="project" value="TreeGrafter"/>
</dbReference>
<evidence type="ECO:0000313" key="9">
    <source>
        <dbReference type="Proteomes" id="UP000807306"/>
    </source>
</evidence>
<proteinExistence type="inferred from homology"/>
<accession>A0A9P6ETS2</accession>
<name>A0A9P6ETS2_9AGAR</name>
<keyword evidence="3 7" id="KW-0732">Signal</keyword>
<keyword evidence="2" id="KW-0645">Protease</keyword>
<evidence type="ECO:0000256" key="3">
    <source>
        <dbReference type="ARBA" id="ARBA00022729"/>
    </source>
</evidence>
<feature type="signal peptide" evidence="7">
    <location>
        <begin position="1"/>
        <end position="22"/>
    </location>
</feature>
<evidence type="ECO:0000256" key="5">
    <source>
        <dbReference type="ARBA" id="ARBA00023180"/>
    </source>
</evidence>
<evidence type="ECO:0000256" key="7">
    <source>
        <dbReference type="SAM" id="SignalP"/>
    </source>
</evidence>
<feature type="region of interest" description="Disordered" evidence="6">
    <location>
        <begin position="526"/>
        <end position="549"/>
    </location>
</feature>
<keyword evidence="9" id="KW-1185">Reference proteome</keyword>
<dbReference type="InterPro" id="IPR008758">
    <property type="entry name" value="Peptidase_S28"/>
</dbReference>
<dbReference type="GO" id="GO:0070008">
    <property type="term" value="F:serine-type exopeptidase activity"/>
    <property type="evidence" value="ECO:0007669"/>
    <property type="project" value="InterPro"/>
</dbReference>
<dbReference type="Proteomes" id="UP000807306">
    <property type="component" value="Unassembled WGS sequence"/>
</dbReference>